<name>A0A4Y9IN09_9BACT</name>
<gene>
    <name evidence="3" type="ORF">E4T88_06525</name>
</gene>
<keyword evidence="1" id="KW-0175">Coiled coil</keyword>
<proteinExistence type="predicted"/>
<feature type="coiled-coil region" evidence="1">
    <location>
        <begin position="309"/>
        <end position="350"/>
    </location>
</feature>
<dbReference type="OrthoDB" id="1445418at2"/>
<evidence type="ECO:0000313" key="4">
    <source>
        <dbReference type="Proteomes" id="UP000298285"/>
    </source>
</evidence>
<feature type="compositionally biased region" description="Basic and acidic residues" evidence="2">
    <location>
        <begin position="272"/>
        <end position="288"/>
    </location>
</feature>
<evidence type="ECO:0000256" key="2">
    <source>
        <dbReference type="SAM" id="MobiDB-lite"/>
    </source>
</evidence>
<dbReference type="EMBL" id="SPPK01000002">
    <property type="protein sequence ID" value="TFU89666.1"/>
    <property type="molecule type" value="Genomic_DNA"/>
</dbReference>
<sequence length="388" mass="43187">MNTPIYDCMIDESADDLTGIYAISFVDFPANQVDFIALDRQQELHLSRDTAKQVLTGVVLKPGQLIYRHSPQTGDYYIRFSEEQVEKIARKMMKTGVALHSTTHQHRSPLTGNYLTELWIVEDPENDKSKALGFSDLPKGTLMCSYKIEDKNYWEKEVMSGHVKGFSLEGFFSQQVSLSRINNKSMNNKKKKVKQTLLGRIANMLLDIDAVEKADTTASGTAYVVFVLADGKEAYVDADGFVTLDGEQMAAGEHNLSNGNLLVVDENGQFVETREPSDDKTNPEDAKAKQALRNKKRGVRLSDFDGKTAEALKAKIAEMQATIEQLLQALDEANGMLEDTKTQVEEMRRKTPSAYPAVQLSGTGKSPAEMSTAERMAAALNQTINRRK</sequence>
<feature type="region of interest" description="Disordered" evidence="2">
    <location>
        <begin position="272"/>
        <end position="294"/>
    </location>
</feature>
<protein>
    <submittedName>
        <fullName evidence="3">Uncharacterized protein</fullName>
    </submittedName>
</protein>
<dbReference type="AlphaFoldDB" id="A0A4Y9IN09"/>
<accession>A0A4Y9IN09</accession>
<comment type="caution">
    <text evidence="3">The sequence shown here is derived from an EMBL/GenBank/DDBJ whole genome shotgun (WGS) entry which is preliminary data.</text>
</comment>
<evidence type="ECO:0000313" key="3">
    <source>
        <dbReference type="EMBL" id="TFU89666.1"/>
    </source>
</evidence>
<dbReference type="Proteomes" id="UP000298285">
    <property type="component" value="Unassembled WGS sequence"/>
</dbReference>
<evidence type="ECO:0000256" key="1">
    <source>
        <dbReference type="SAM" id="Coils"/>
    </source>
</evidence>
<reference evidence="3 4" key="1">
    <citation type="submission" date="2019-03" db="EMBL/GenBank/DDBJ databases">
        <title>Diversity of the mouse oral microbiome.</title>
        <authorList>
            <person name="Joseph S."/>
            <person name="Aduse-Opoku J."/>
            <person name="Curtis M."/>
            <person name="Wade W."/>
            <person name="Hashim A."/>
        </authorList>
    </citation>
    <scope>NUCLEOTIDE SEQUENCE [LARGE SCALE GENOMIC DNA]</scope>
    <source>
        <strain evidence="3 4">P11</strain>
    </source>
</reference>
<organism evidence="3 4">
    <name type="scientific">Dysgonomonas mossii</name>
    <dbReference type="NCBI Taxonomy" id="163665"/>
    <lineage>
        <taxon>Bacteria</taxon>
        <taxon>Pseudomonadati</taxon>
        <taxon>Bacteroidota</taxon>
        <taxon>Bacteroidia</taxon>
        <taxon>Bacteroidales</taxon>
        <taxon>Dysgonomonadaceae</taxon>
        <taxon>Dysgonomonas</taxon>
    </lineage>
</organism>